<feature type="domain" description="OBG-type G" evidence="2">
    <location>
        <begin position="6"/>
        <end position="277"/>
    </location>
</feature>
<protein>
    <submittedName>
        <fullName evidence="3">Redox-regulated ATPase YchF</fullName>
    </submittedName>
</protein>
<sequence>MPPPEKVIGVVGKTNVGKSTLFSALTLARVKIANHPFTTIEPNVGVGYVRIKCAHVELGLPSCNPRLGACIRGERFVPVKIMDVAGLIPGASQGRGLGNKFMDDLRQADILIHVVDASGSTDPEGKPAKPGSFDPVEEARLIQAEIDEWFWGVVKRLWETKMQRGLLNVADQVDYLARNLSGLSVRKQHVVEALRATGLEGKNLKNWTLDDVRSFSLAVRKLSKPIIIAANKIDIPEARDNVRRLMNIFGENTVVPVSSLAELLLRRLAEEGVLSYLPGDPSFKIVDERKLTPQYKRALELVEENVLKVYGNTGVQTLVNKAVLEMLRLIPVYPVEDANKFADHHGNILPDVYLVPKGTTARELAYMIHTELGEGFLYAINARTKERVGEDYVIEFGDVIKVVSAKARK</sequence>
<evidence type="ECO:0000313" key="3">
    <source>
        <dbReference type="EMBL" id="HHP67542.1"/>
    </source>
</evidence>
<dbReference type="SUPFAM" id="SSF52540">
    <property type="entry name" value="P-loop containing nucleoside triphosphate hydrolases"/>
    <property type="match status" value="1"/>
</dbReference>
<dbReference type="CDD" id="cd01899">
    <property type="entry name" value="Ygr210"/>
    <property type="match status" value="1"/>
</dbReference>
<dbReference type="InterPro" id="IPR006073">
    <property type="entry name" value="GTP-bd"/>
</dbReference>
<dbReference type="AlphaFoldDB" id="A0A7J3XXW2"/>
<dbReference type="Pfam" id="PF02824">
    <property type="entry name" value="TGS"/>
    <property type="match status" value="1"/>
</dbReference>
<dbReference type="NCBIfam" id="NF007171">
    <property type="entry name" value="PRK09602.1"/>
    <property type="match status" value="1"/>
</dbReference>
<dbReference type="InterPro" id="IPR004095">
    <property type="entry name" value="TGS"/>
</dbReference>
<dbReference type="InterPro" id="IPR031167">
    <property type="entry name" value="G_OBG"/>
</dbReference>
<accession>A0A7J3XXW2</accession>
<reference evidence="3" key="1">
    <citation type="journal article" date="2020" name="mSystems">
        <title>Genome- and Community-Level Interaction Insights into Carbon Utilization and Element Cycling Functions of Hydrothermarchaeota in Hydrothermal Sediment.</title>
        <authorList>
            <person name="Zhou Z."/>
            <person name="Liu Y."/>
            <person name="Xu W."/>
            <person name="Pan J."/>
            <person name="Luo Z.H."/>
            <person name="Li M."/>
        </authorList>
    </citation>
    <scope>NUCLEOTIDE SEQUENCE [LARGE SCALE GENOMIC DNA]</scope>
    <source>
        <strain evidence="3">SpSt-110</strain>
    </source>
</reference>
<keyword evidence="1" id="KW-0547">Nucleotide-binding</keyword>
<organism evidence="3">
    <name type="scientific">Thermogladius calderae</name>
    <dbReference type="NCBI Taxonomy" id="1200300"/>
    <lineage>
        <taxon>Archaea</taxon>
        <taxon>Thermoproteota</taxon>
        <taxon>Thermoprotei</taxon>
        <taxon>Desulfurococcales</taxon>
        <taxon>Desulfurococcaceae</taxon>
        <taxon>Thermogladius</taxon>
    </lineage>
</organism>
<dbReference type="CDD" id="cd01669">
    <property type="entry name" value="TGS_MJ1332_like"/>
    <property type="match status" value="1"/>
</dbReference>
<dbReference type="PANTHER" id="PTHR23305:SF1">
    <property type="entry name" value="OBG-TYPE G DOMAIN-CONTAINING PROTEIN"/>
    <property type="match status" value="1"/>
</dbReference>
<dbReference type="PANTHER" id="PTHR23305">
    <property type="entry name" value="OBG GTPASE FAMILY"/>
    <property type="match status" value="1"/>
</dbReference>
<dbReference type="Pfam" id="PF01926">
    <property type="entry name" value="MMR_HSR1"/>
    <property type="match status" value="1"/>
</dbReference>
<proteinExistence type="predicted"/>
<dbReference type="GO" id="GO:0016887">
    <property type="term" value="F:ATP hydrolysis activity"/>
    <property type="evidence" value="ECO:0007669"/>
    <property type="project" value="TreeGrafter"/>
</dbReference>
<dbReference type="InterPro" id="IPR027417">
    <property type="entry name" value="P-loop_NTPase"/>
</dbReference>
<dbReference type="SUPFAM" id="SSF81271">
    <property type="entry name" value="TGS-like"/>
    <property type="match status" value="1"/>
</dbReference>
<dbReference type="GO" id="GO:0005525">
    <property type="term" value="F:GTP binding"/>
    <property type="evidence" value="ECO:0007669"/>
    <property type="project" value="InterPro"/>
</dbReference>
<dbReference type="GO" id="GO:0005737">
    <property type="term" value="C:cytoplasm"/>
    <property type="evidence" value="ECO:0007669"/>
    <property type="project" value="TreeGrafter"/>
</dbReference>
<name>A0A7J3XXW2_9CREN</name>
<comment type="caution">
    <text evidence="3">The sequence shown here is derived from an EMBL/GenBank/DDBJ whole genome shotgun (WGS) entry which is preliminary data.</text>
</comment>
<dbReference type="Gene3D" id="3.40.50.300">
    <property type="entry name" value="P-loop containing nucleotide triphosphate hydrolases"/>
    <property type="match status" value="1"/>
</dbReference>
<dbReference type="EMBL" id="DRYK01000028">
    <property type="protein sequence ID" value="HHP67542.1"/>
    <property type="molecule type" value="Genomic_DNA"/>
</dbReference>
<dbReference type="InterPro" id="IPR012676">
    <property type="entry name" value="TGS-like"/>
</dbReference>
<dbReference type="InterPro" id="IPR013646">
    <property type="entry name" value="YGR210-like_G4"/>
</dbReference>
<evidence type="ECO:0000259" key="2">
    <source>
        <dbReference type="PROSITE" id="PS51710"/>
    </source>
</evidence>
<dbReference type="Pfam" id="PF08438">
    <property type="entry name" value="YGR210-like_G4"/>
    <property type="match status" value="1"/>
</dbReference>
<gene>
    <name evidence="3" type="primary">ychF</name>
    <name evidence="3" type="ORF">ENM60_01935</name>
</gene>
<evidence type="ECO:0000256" key="1">
    <source>
        <dbReference type="ARBA" id="ARBA00022741"/>
    </source>
</evidence>
<dbReference type="PROSITE" id="PS51710">
    <property type="entry name" value="G_OBG"/>
    <property type="match status" value="1"/>
</dbReference>
<dbReference type="InterPro" id="IPR012675">
    <property type="entry name" value="Beta-grasp_dom_sf"/>
</dbReference>
<dbReference type="PRINTS" id="PR00326">
    <property type="entry name" value="GTP1OBG"/>
</dbReference>
<dbReference type="Gene3D" id="3.10.20.30">
    <property type="match status" value="1"/>
</dbReference>
<dbReference type="Gene3D" id="1.10.8.470">
    <property type="match status" value="1"/>
</dbReference>